<evidence type="ECO:0008006" key="4">
    <source>
        <dbReference type="Google" id="ProtNLM"/>
    </source>
</evidence>
<organism evidence="2 3">
    <name type="scientific">Amycolatopsis nalaikhensis</name>
    <dbReference type="NCBI Taxonomy" id="715472"/>
    <lineage>
        <taxon>Bacteria</taxon>
        <taxon>Bacillati</taxon>
        <taxon>Actinomycetota</taxon>
        <taxon>Actinomycetes</taxon>
        <taxon>Pseudonocardiales</taxon>
        <taxon>Pseudonocardiaceae</taxon>
        <taxon>Amycolatopsis</taxon>
    </lineage>
</organism>
<dbReference type="PANTHER" id="PTHR43135">
    <property type="entry name" value="ALPHA-D-RIBOSE 1-METHYLPHOSPHONATE 5-TRIPHOSPHATE DIPHOSPHATASE"/>
    <property type="match status" value="1"/>
</dbReference>
<dbReference type="RefSeq" id="WP_285453038.1">
    <property type="nucleotide sequence ID" value="NZ_CP127173.1"/>
</dbReference>
<feature type="compositionally biased region" description="Basic residues" evidence="1">
    <location>
        <begin position="261"/>
        <end position="272"/>
    </location>
</feature>
<gene>
    <name evidence="2" type="ORF">QP939_45465</name>
</gene>
<feature type="region of interest" description="Disordered" evidence="1">
    <location>
        <begin position="243"/>
        <end position="272"/>
    </location>
</feature>
<dbReference type="InterPro" id="IPR051781">
    <property type="entry name" value="Metallo-dep_Hydrolase"/>
</dbReference>
<dbReference type="SUPFAM" id="SSF51338">
    <property type="entry name" value="Composite domain of metallo-dependent hydrolases"/>
    <property type="match status" value="1"/>
</dbReference>
<reference evidence="2 3" key="1">
    <citation type="submission" date="2023-06" db="EMBL/GenBank/DDBJ databases">
        <authorList>
            <person name="Oyuntsetseg B."/>
            <person name="Kim S.B."/>
        </authorList>
    </citation>
    <scope>NUCLEOTIDE SEQUENCE [LARGE SCALE GENOMIC DNA]</scope>
    <source>
        <strain evidence="2 3">2-2</strain>
    </source>
</reference>
<keyword evidence="3" id="KW-1185">Reference proteome</keyword>
<sequence length="315" mass="32387">MATTITGVRVFDGERLTQHTAVRLEGGLIDAVGGDELLRPGDQHVAGRGTLLPGLIDAHVHLLPGASRQALTFGVTTLLDMFSKPETVREAEAEGGADVRSSSIGATAPGGHPSMMYAPFPYVTGPADAEAFVADRVAEGARHLKVLYDDGGPLRVPSLDVPTVAALVSAAHGAGLLAVAHVTTAAAAVDLLPTGVDVLAHVPFDPLTATQVAAIGEAGVAVIATLSIADGFPGDGMLAAPELAGRLGPRGRTSSGGRRTGGCRRSCRTSRRPRGTSVCCTRPGCRCSRARTRRTRESCTGRACTASCSGWWRPG</sequence>
<proteinExistence type="predicted"/>
<accession>A0ABY8XK66</accession>
<dbReference type="Gene3D" id="3.40.50.10910">
    <property type="entry name" value="Amidohydrolase"/>
    <property type="match status" value="1"/>
</dbReference>
<name>A0ABY8XK66_9PSEU</name>
<evidence type="ECO:0000313" key="2">
    <source>
        <dbReference type="EMBL" id="WIV55977.1"/>
    </source>
</evidence>
<dbReference type="Gene3D" id="3.30.110.90">
    <property type="entry name" value="Amidohydrolase"/>
    <property type="match status" value="1"/>
</dbReference>
<dbReference type="InterPro" id="IPR032466">
    <property type="entry name" value="Metal_Hydrolase"/>
</dbReference>
<evidence type="ECO:0000313" key="3">
    <source>
        <dbReference type="Proteomes" id="UP001227101"/>
    </source>
</evidence>
<dbReference type="SUPFAM" id="SSF51556">
    <property type="entry name" value="Metallo-dependent hydrolases"/>
    <property type="match status" value="1"/>
</dbReference>
<dbReference type="InterPro" id="IPR011059">
    <property type="entry name" value="Metal-dep_hydrolase_composite"/>
</dbReference>
<feature type="compositionally biased region" description="Low complexity" evidence="1">
    <location>
        <begin position="245"/>
        <end position="257"/>
    </location>
</feature>
<protein>
    <recommendedName>
        <fullName evidence="4">Amidohydrolase family protein</fullName>
    </recommendedName>
</protein>
<dbReference type="PANTHER" id="PTHR43135:SF3">
    <property type="entry name" value="ALPHA-D-RIBOSE 1-METHYLPHOSPHONATE 5-TRIPHOSPHATE DIPHOSPHATASE"/>
    <property type="match status" value="1"/>
</dbReference>
<dbReference type="Gene3D" id="2.30.40.10">
    <property type="entry name" value="Urease, subunit C, domain 1"/>
    <property type="match status" value="1"/>
</dbReference>
<dbReference type="EMBL" id="CP127173">
    <property type="protein sequence ID" value="WIV55977.1"/>
    <property type="molecule type" value="Genomic_DNA"/>
</dbReference>
<evidence type="ECO:0000256" key="1">
    <source>
        <dbReference type="SAM" id="MobiDB-lite"/>
    </source>
</evidence>
<dbReference type="Proteomes" id="UP001227101">
    <property type="component" value="Chromosome"/>
</dbReference>